<dbReference type="PANTHER" id="PTHR21561">
    <property type="entry name" value="INO80 COMPLEX SUBUNIT B"/>
    <property type="match status" value="1"/>
</dbReference>
<evidence type="ECO:0000313" key="4">
    <source>
        <dbReference type="Proteomes" id="UP001327560"/>
    </source>
</evidence>
<feature type="compositionally biased region" description="Basic and acidic residues" evidence="1">
    <location>
        <begin position="440"/>
        <end position="475"/>
    </location>
</feature>
<proteinExistence type="predicted"/>
<feature type="compositionally biased region" description="Basic and acidic residues" evidence="1">
    <location>
        <begin position="130"/>
        <end position="144"/>
    </location>
</feature>
<feature type="compositionally biased region" description="Basic and acidic residues" evidence="1">
    <location>
        <begin position="209"/>
        <end position="220"/>
    </location>
</feature>
<dbReference type="PANTHER" id="PTHR21561:SF25">
    <property type="entry name" value="OS03G0811500 PROTEIN"/>
    <property type="match status" value="1"/>
</dbReference>
<gene>
    <name evidence="3" type="ORF">Cni_G03851</name>
</gene>
<protein>
    <submittedName>
        <fullName evidence="3">Transcriptional regulator ATRX-like isoform X2</fullName>
    </submittedName>
</protein>
<dbReference type="EMBL" id="CP136890">
    <property type="protein sequence ID" value="WOK95144.1"/>
    <property type="molecule type" value="Genomic_DNA"/>
</dbReference>
<feature type="compositionally biased region" description="Acidic residues" evidence="1">
    <location>
        <begin position="367"/>
        <end position="382"/>
    </location>
</feature>
<dbReference type="SMART" id="SM01406">
    <property type="entry name" value="PAPA-1"/>
    <property type="match status" value="1"/>
</dbReference>
<evidence type="ECO:0000259" key="2">
    <source>
        <dbReference type="SMART" id="SM01406"/>
    </source>
</evidence>
<feature type="region of interest" description="Disordered" evidence="1">
    <location>
        <begin position="303"/>
        <end position="502"/>
    </location>
</feature>
<feature type="compositionally biased region" description="Low complexity" evidence="1">
    <location>
        <begin position="37"/>
        <end position="48"/>
    </location>
</feature>
<dbReference type="Pfam" id="PF04438">
    <property type="entry name" value="zf-HIT"/>
    <property type="match status" value="1"/>
</dbReference>
<dbReference type="GO" id="GO:0006338">
    <property type="term" value="P:chromatin remodeling"/>
    <property type="evidence" value="ECO:0007669"/>
    <property type="project" value="InterPro"/>
</dbReference>
<dbReference type="Proteomes" id="UP001327560">
    <property type="component" value="Chromosome 1"/>
</dbReference>
<feature type="compositionally biased region" description="Basic residues" evidence="1">
    <location>
        <begin position="326"/>
        <end position="335"/>
    </location>
</feature>
<keyword evidence="4" id="KW-1185">Reference proteome</keyword>
<dbReference type="InterPro" id="IPR006880">
    <property type="entry name" value="INO80B_C"/>
</dbReference>
<evidence type="ECO:0000256" key="1">
    <source>
        <dbReference type="SAM" id="MobiDB-lite"/>
    </source>
</evidence>
<feature type="compositionally biased region" description="Basic and acidic residues" evidence="1">
    <location>
        <begin position="481"/>
        <end position="499"/>
    </location>
</feature>
<dbReference type="InterPro" id="IPR007529">
    <property type="entry name" value="Znf_HIT"/>
</dbReference>
<feature type="compositionally biased region" description="Basic residues" evidence="1">
    <location>
        <begin position="13"/>
        <end position="22"/>
    </location>
</feature>
<dbReference type="AlphaFoldDB" id="A0AAQ3JUE3"/>
<dbReference type="CDD" id="cd23021">
    <property type="entry name" value="zf-HIT_IN80B"/>
    <property type="match status" value="1"/>
</dbReference>
<feature type="region of interest" description="Disordered" evidence="1">
    <location>
        <begin position="1"/>
        <end position="96"/>
    </location>
</feature>
<accession>A0AAQ3JUE3</accession>
<dbReference type="Pfam" id="PF04795">
    <property type="entry name" value="PAPA-1"/>
    <property type="match status" value="1"/>
</dbReference>
<organism evidence="3 4">
    <name type="scientific">Canna indica</name>
    <name type="common">Indian-shot</name>
    <dbReference type="NCBI Taxonomy" id="4628"/>
    <lineage>
        <taxon>Eukaryota</taxon>
        <taxon>Viridiplantae</taxon>
        <taxon>Streptophyta</taxon>
        <taxon>Embryophyta</taxon>
        <taxon>Tracheophyta</taxon>
        <taxon>Spermatophyta</taxon>
        <taxon>Magnoliopsida</taxon>
        <taxon>Liliopsida</taxon>
        <taxon>Zingiberales</taxon>
        <taxon>Cannaceae</taxon>
        <taxon>Canna</taxon>
    </lineage>
</organism>
<evidence type="ECO:0000313" key="3">
    <source>
        <dbReference type="EMBL" id="WOK95144.1"/>
    </source>
</evidence>
<name>A0AAQ3JUE3_9LILI</name>
<feature type="region of interest" description="Disordered" evidence="1">
    <location>
        <begin position="125"/>
        <end position="290"/>
    </location>
</feature>
<sequence>MESLGGMGFSGARKPRSTTLRRPRPEAQLVSESCDISPLSSTPSLNNSRKLSPDDDGGSESSIRRKEIYLNNPPPKSSSANMTSSKKIKGGKTFGEVDGGYHEVGSSRGGHGYDLKRCSEGVLAPAKWNSTDKVKEDAEKRSRSPDVNVENYNIIQQDGASNATSENKPRKVKLKVGGVTHTILKAGDGGTSAKPSRTSDTSRHRLKIISRDYADGHSLPERGNGSQGDQRKDFSGSSITRGSKEESSGTAFEASLVGKQADKLHIVTSSEPTRKSKRVPKKRVFDDDEEDDEIRYLEKLKTSKVSADDSAENAAYEMDNSENSVKKRKISKLPKNKNIAYEMDDDYLSSLSIKENRKKLRAGKESDDTDYVEEEELASDVEPDIKKRKQKETNGSPADVRSEPLTTRQRALQSGKGGNGESFIEFPNGLPPAPSRKQKEKLSEVEIQAKKAEAAQRRKMQVEKQARESEAEAIRKILGQDSDKKKEEKKQKELEEKAKSAKLQELGPSTIRWVIGPLGTVVTFADDVGLPTIFNSKPCSYPPPREKCAAPSCTNAYKYRDSKTKLPLCSLQCYKAVQRSAEPSITC</sequence>
<dbReference type="GO" id="GO:0031011">
    <property type="term" value="C:Ino80 complex"/>
    <property type="evidence" value="ECO:0007669"/>
    <property type="project" value="InterPro"/>
</dbReference>
<dbReference type="InterPro" id="IPR029523">
    <property type="entry name" value="INO80B/Ies2"/>
</dbReference>
<feature type="compositionally biased region" description="Polar residues" evidence="1">
    <location>
        <begin position="150"/>
        <end position="166"/>
    </location>
</feature>
<feature type="domain" description="INO80 complex subunit B-like conserved region" evidence="2">
    <location>
        <begin position="446"/>
        <end position="528"/>
    </location>
</feature>
<reference evidence="3 4" key="1">
    <citation type="submission" date="2023-10" db="EMBL/GenBank/DDBJ databases">
        <title>Chromosome-scale genome assembly provides insights into flower coloration mechanisms of Canna indica.</title>
        <authorList>
            <person name="Li C."/>
        </authorList>
    </citation>
    <scope>NUCLEOTIDE SEQUENCE [LARGE SCALE GENOMIC DNA]</scope>
    <source>
        <tissue evidence="3">Flower</tissue>
    </source>
</reference>